<dbReference type="RefSeq" id="WP_317056214.1">
    <property type="nucleotide sequence ID" value="NZ_CP146606.1"/>
</dbReference>
<evidence type="ECO:0000259" key="4">
    <source>
        <dbReference type="Pfam" id="PF00535"/>
    </source>
</evidence>
<evidence type="ECO:0000313" key="5">
    <source>
        <dbReference type="EMBL" id="WYK19518.1"/>
    </source>
</evidence>
<dbReference type="InterPro" id="IPR050834">
    <property type="entry name" value="Glycosyltransf_2"/>
</dbReference>
<evidence type="ECO:0000256" key="1">
    <source>
        <dbReference type="ARBA" id="ARBA00006739"/>
    </source>
</evidence>
<gene>
    <name evidence="5" type="ORF">RZS32_006550</name>
</gene>
<sequence length="310" mass="34857">MSRSNPHITIALCTYNGAAYLQEQLQSFLNQTHKNWSLWISDDGSTDDTWKILQEFQARHGCAHDIRLLHGPGNGVCQNFLSLLCHPDFPDSYVAFADQDDIWLKGKLSRALRVMRDDQQEPVLYGAQSFHVSQDLQPLGRSKMPKQKPSFENAIVQNVMSGHSMVLSPGARRLLRSFGCPREVPFHDWWIYQVVSAAGGRVVLDTRPVLLYRQHETNVLGASRGLAAFVMRLKAIGTQTYKAWVSKNLDALWHCRCHLTHDAREKIRQYREAHVSRGAGRAALLRGLGIKRQAALGTAGLYLAGAMGWV</sequence>
<proteinExistence type="inferred from homology"/>
<feature type="domain" description="Glycosyltransferase 2-like" evidence="4">
    <location>
        <begin position="9"/>
        <end position="140"/>
    </location>
</feature>
<protein>
    <submittedName>
        <fullName evidence="5">Glycosyltransferase family 2 protein</fullName>
    </submittedName>
</protein>
<accession>A0ABZ2TIG3</accession>
<name>A0ABZ2TIG3_9RHOB</name>
<dbReference type="InterPro" id="IPR001173">
    <property type="entry name" value="Glyco_trans_2-like"/>
</dbReference>
<reference evidence="5 6" key="1">
    <citation type="submission" date="2024-02" db="EMBL/GenBank/DDBJ databases">
        <title>Roseovarius strain W115 nov., isolated from a marine algae.</title>
        <authorList>
            <person name="Lee M.W."/>
            <person name="Lee J.K."/>
            <person name="Kim J.M."/>
            <person name="Choi D.G."/>
            <person name="Baek J.H."/>
            <person name="Bayburt H."/>
            <person name="Jung J.J."/>
            <person name="Han D.M."/>
            <person name="Jeon C.O."/>
        </authorList>
    </citation>
    <scope>NUCLEOTIDE SEQUENCE [LARGE SCALE GENOMIC DNA]</scope>
    <source>
        <strain evidence="5 6">W115</strain>
    </source>
</reference>
<organism evidence="5 6">
    <name type="scientific">Roseovarius rhodophyticola</name>
    <dbReference type="NCBI Taxonomy" id="3080827"/>
    <lineage>
        <taxon>Bacteria</taxon>
        <taxon>Pseudomonadati</taxon>
        <taxon>Pseudomonadota</taxon>
        <taxon>Alphaproteobacteria</taxon>
        <taxon>Rhodobacterales</taxon>
        <taxon>Roseobacteraceae</taxon>
        <taxon>Roseovarius</taxon>
    </lineage>
</organism>
<dbReference type="CDD" id="cd04196">
    <property type="entry name" value="GT_2_like_d"/>
    <property type="match status" value="1"/>
</dbReference>
<dbReference type="InterPro" id="IPR029044">
    <property type="entry name" value="Nucleotide-diphossugar_trans"/>
</dbReference>
<evidence type="ECO:0000313" key="6">
    <source>
        <dbReference type="Proteomes" id="UP001281305"/>
    </source>
</evidence>
<dbReference type="PANTHER" id="PTHR43685:SF5">
    <property type="entry name" value="GLYCOSYLTRANSFERASE EPSE-RELATED"/>
    <property type="match status" value="1"/>
</dbReference>
<evidence type="ECO:0000256" key="3">
    <source>
        <dbReference type="ARBA" id="ARBA00022679"/>
    </source>
</evidence>
<keyword evidence="2" id="KW-0328">Glycosyltransferase</keyword>
<dbReference type="Proteomes" id="UP001281305">
    <property type="component" value="Chromosome"/>
</dbReference>
<dbReference type="EMBL" id="CP146606">
    <property type="protein sequence ID" value="WYK19518.1"/>
    <property type="molecule type" value="Genomic_DNA"/>
</dbReference>
<keyword evidence="6" id="KW-1185">Reference proteome</keyword>
<evidence type="ECO:0000256" key="2">
    <source>
        <dbReference type="ARBA" id="ARBA00022676"/>
    </source>
</evidence>
<dbReference type="Gene3D" id="3.90.550.10">
    <property type="entry name" value="Spore Coat Polysaccharide Biosynthesis Protein SpsA, Chain A"/>
    <property type="match status" value="1"/>
</dbReference>
<dbReference type="Pfam" id="PF00535">
    <property type="entry name" value="Glycos_transf_2"/>
    <property type="match status" value="1"/>
</dbReference>
<comment type="similarity">
    <text evidence="1">Belongs to the glycosyltransferase 2 family.</text>
</comment>
<dbReference type="PANTHER" id="PTHR43685">
    <property type="entry name" value="GLYCOSYLTRANSFERASE"/>
    <property type="match status" value="1"/>
</dbReference>
<keyword evidence="3" id="KW-0808">Transferase</keyword>
<dbReference type="SUPFAM" id="SSF53448">
    <property type="entry name" value="Nucleotide-diphospho-sugar transferases"/>
    <property type="match status" value="1"/>
</dbReference>